<dbReference type="RefSeq" id="WP_218163949.1">
    <property type="nucleotide sequence ID" value="NZ_FOVH01000037.1"/>
</dbReference>
<dbReference type="eggNOG" id="COG3861">
    <property type="taxonomic scope" value="Bacteria"/>
</dbReference>
<organism evidence="2 3">
    <name type="scientific">Actinomadura madurae</name>
    <dbReference type="NCBI Taxonomy" id="1993"/>
    <lineage>
        <taxon>Bacteria</taxon>
        <taxon>Bacillati</taxon>
        <taxon>Actinomycetota</taxon>
        <taxon>Actinomycetes</taxon>
        <taxon>Streptosporangiales</taxon>
        <taxon>Thermomonosporaceae</taxon>
        <taxon>Actinomadura</taxon>
    </lineage>
</organism>
<dbReference type="GO" id="GO:0019684">
    <property type="term" value="P:photosynthesis, light reaction"/>
    <property type="evidence" value="ECO:0007669"/>
    <property type="project" value="InterPro"/>
</dbReference>
<dbReference type="STRING" id="1993.SAMN04489713_1378"/>
<gene>
    <name evidence="2" type="ORF">SAMN04489713_1378</name>
</gene>
<accession>A0A1I5YSL7</accession>
<evidence type="ECO:0000259" key="1">
    <source>
        <dbReference type="Pfam" id="PF05239"/>
    </source>
</evidence>
<dbReference type="GO" id="GO:0030077">
    <property type="term" value="C:plasma membrane light-harvesting complex"/>
    <property type="evidence" value="ECO:0007669"/>
    <property type="project" value="InterPro"/>
</dbReference>
<keyword evidence="3" id="KW-1185">Reference proteome</keyword>
<dbReference type="SUPFAM" id="SSF50346">
    <property type="entry name" value="PRC-barrel domain"/>
    <property type="match status" value="1"/>
</dbReference>
<dbReference type="InterPro" id="IPR011033">
    <property type="entry name" value="PRC_barrel-like_sf"/>
</dbReference>
<reference evidence="2 3" key="1">
    <citation type="submission" date="2016-10" db="EMBL/GenBank/DDBJ databases">
        <authorList>
            <person name="de Groot N.N."/>
        </authorList>
    </citation>
    <scope>NUCLEOTIDE SEQUENCE [LARGE SCALE GENOMIC DNA]</scope>
    <source>
        <strain evidence="2 3">DSM 43067</strain>
    </source>
</reference>
<evidence type="ECO:0000313" key="2">
    <source>
        <dbReference type="EMBL" id="SFQ47209.1"/>
    </source>
</evidence>
<feature type="domain" description="PRC-barrel" evidence="1">
    <location>
        <begin position="14"/>
        <end position="84"/>
    </location>
</feature>
<dbReference type="InterPro" id="IPR027275">
    <property type="entry name" value="PRC-brl_dom"/>
</dbReference>
<proteinExistence type="predicted"/>
<dbReference type="EMBL" id="FOVH01000037">
    <property type="protein sequence ID" value="SFQ47209.1"/>
    <property type="molecule type" value="Genomic_DNA"/>
</dbReference>
<dbReference type="Proteomes" id="UP000183413">
    <property type="component" value="Unassembled WGS sequence"/>
</dbReference>
<dbReference type="InterPro" id="IPR014747">
    <property type="entry name" value="Bac_photo_RC_H_C"/>
</dbReference>
<dbReference type="Pfam" id="PF05239">
    <property type="entry name" value="PRC"/>
    <property type="match status" value="1"/>
</dbReference>
<dbReference type="AlphaFoldDB" id="A0A1I5YSL7"/>
<name>A0A1I5YSL7_9ACTN</name>
<dbReference type="Gene3D" id="3.90.50.10">
    <property type="entry name" value="Photosynthetic Reaction Center, subunit H, domain 2"/>
    <property type="match status" value="1"/>
</dbReference>
<protein>
    <submittedName>
        <fullName evidence="2">PRC-barrel domain-containing protein</fullName>
    </submittedName>
</protein>
<sequence>MTRKLDGIMFQIEDIRQWRGRDVIDASGSKVGQLEAIYVDTLTDEPFFATVKVGLPTRQRLVFAPLDGATLGPEHLRLAYPKKQVKDAPSIDTDGELLAAAEPAVFAHYDIPYEAGPSERRLARR</sequence>
<evidence type="ECO:0000313" key="3">
    <source>
        <dbReference type="Proteomes" id="UP000183413"/>
    </source>
</evidence>
<dbReference type="InParanoid" id="A0A1I5YSL7"/>